<feature type="compositionally biased region" description="Basic and acidic residues" evidence="2">
    <location>
        <begin position="160"/>
        <end position="173"/>
    </location>
</feature>
<feature type="region of interest" description="Disordered" evidence="2">
    <location>
        <begin position="137"/>
        <end position="184"/>
    </location>
</feature>
<organism evidence="5">
    <name type="scientific">Ajellomyces capsulatus (strain H88)</name>
    <name type="common">Darling's disease fungus</name>
    <name type="synonym">Histoplasma capsulatum</name>
    <dbReference type="NCBI Taxonomy" id="544711"/>
    <lineage>
        <taxon>Eukaryota</taxon>
        <taxon>Fungi</taxon>
        <taxon>Dikarya</taxon>
        <taxon>Ascomycota</taxon>
        <taxon>Pezizomycotina</taxon>
        <taxon>Eurotiomycetes</taxon>
        <taxon>Eurotiomycetidae</taxon>
        <taxon>Onygenales</taxon>
        <taxon>Ajellomycetaceae</taxon>
        <taxon>Histoplasma</taxon>
    </lineage>
</organism>
<feature type="region of interest" description="Disordered" evidence="2">
    <location>
        <begin position="1"/>
        <end position="55"/>
    </location>
</feature>
<feature type="domain" description="Chromo" evidence="3">
    <location>
        <begin position="51"/>
        <end position="113"/>
    </location>
</feature>
<sequence length="184" mass="21646">MPSKWKRSGSSFKGTWRWHRNDKKHKPTTTTGPDNLCKAATDHPLPSQKPPEPEPMDIDGEDGWEIYNRLEYWVKWVSYDEDLVWYPAPNFIGSPHLVRHFHDENPTKPGPPLRLPEWLCAWEADNGDLQNTQMMTRWPRGRPSPWEVQRIGSEAPWLRQPRERRRENLESGTERNSSPESINN</sequence>
<dbReference type="HOGENOM" id="CLU_1467784_0_0_1"/>
<evidence type="ECO:0000313" key="5">
    <source>
        <dbReference type="Proteomes" id="UP000008142"/>
    </source>
</evidence>
<name>F0UD54_AJEC8</name>
<dbReference type="PROSITE" id="PS50013">
    <property type="entry name" value="CHROMO_2"/>
    <property type="match status" value="1"/>
</dbReference>
<evidence type="ECO:0000256" key="2">
    <source>
        <dbReference type="SAM" id="MobiDB-lite"/>
    </source>
</evidence>
<dbReference type="CDD" id="cd00024">
    <property type="entry name" value="CD_CSD"/>
    <property type="match status" value="1"/>
</dbReference>
<dbReference type="InterPro" id="IPR000953">
    <property type="entry name" value="Chromo/chromo_shadow_dom"/>
</dbReference>
<dbReference type="OrthoDB" id="4177918at2759"/>
<dbReference type="AlphaFoldDB" id="F0UD54"/>
<dbReference type="Gene3D" id="2.40.50.40">
    <property type="match status" value="1"/>
</dbReference>
<evidence type="ECO:0000256" key="1">
    <source>
        <dbReference type="ARBA" id="ARBA00011353"/>
    </source>
</evidence>
<protein>
    <submittedName>
        <fullName evidence="4">Predicted protein</fullName>
    </submittedName>
</protein>
<dbReference type="Proteomes" id="UP000008142">
    <property type="component" value="Unassembled WGS sequence"/>
</dbReference>
<dbReference type="STRING" id="544711.F0UD54"/>
<comment type="subunit">
    <text evidence="1">Component of the NuA4 histone acetyltransferase complex.</text>
</comment>
<feature type="compositionally biased region" description="Basic residues" evidence="2">
    <location>
        <begin position="16"/>
        <end position="27"/>
    </location>
</feature>
<reference evidence="5" key="1">
    <citation type="submission" date="2008-07" db="EMBL/GenBank/DDBJ databases">
        <title>Annotation of Ajellomyces capsulatus strain H88.</title>
        <authorList>
            <person name="Champion M."/>
            <person name="Cuomo C."/>
            <person name="Ma L.-J."/>
            <person name="Henn M.R."/>
            <person name="Sil A."/>
            <person name="Goldman B."/>
            <person name="Young S.K."/>
            <person name="Kodira C.D."/>
            <person name="Zeng Q."/>
            <person name="Koehrsen M."/>
            <person name="Alvarado L."/>
            <person name="Berlin A."/>
            <person name="Borenstein D."/>
            <person name="Chen Z."/>
            <person name="Engels R."/>
            <person name="Freedman E."/>
            <person name="Gellesch M."/>
            <person name="Goldberg J."/>
            <person name="Griggs A."/>
            <person name="Gujja S."/>
            <person name="Heiman D."/>
            <person name="Hepburn T."/>
            <person name="Howarth C."/>
            <person name="Jen D."/>
            <person name="Larson L."/>
            <person name="Lewis B."/>
            <person name="Mehta T."/>
            <person name="Park D."/>
            <person name="Pearson M."/>
            <person name="Roberts A."/>
            <person name="Saif S."/>
            <person name="Shea T."/>
            <person name="Shenoy N."/>
            <person name="Sisk P."/>
            <person name="Stolte C."/>
            <person name="Sykes S."/>
            <person name="Walk T."/>
            <person name="White J."/>
            <person name="Yandava C."/>
            <person name="Klein B."/>
            <person name="McEwen J.G."/>
            <person name="Puccia R."/>
            <person name="Goldman G.H."/>
            <person name="Felipe M.S."/>
            <person name="Nino-Vega G."/>
            <person name="San-Blas G."/>
            <person name="Taylor J."/>
            <person name="Mendoza L."/>
            <person name="Galagan J."/>
            <person name="Nusbaum C."/>
            <person name="Birren B."/>
        </authorList>
    </citation>
    <scope>NUCLEOTIDE SEQUENCE [LARGE SCALE GENOMIC DNA]</scope>
    <source>
        <strain evidence="5">H88</strain>
    </source>
</reference>
<proteinExistence type="predicted"/>
<accession>F0UD54</accession>
<dbReference type="GO" id="GO:0006338">
    <property type="term" value="P:chromatin remodeling"/>
    <property type="evidence" value="ECO:0007669"/>
    <property type="project" value="UniProtKB-ARBA"/>
</dbReference>
<evidence type="ECO:0000259" key="3">
    <source>
        <dbReference type="PROSITE" id="PS50013"/>
    </source>
</evidence>
<dbReference type="EMBL" id="DS990637">
    <property type="protein sequence ID" value="EGC42649.1"/>
    <property type="molecule type" value="Genomic_DNA"/>
</dbReference>
<feature type="compositionally biased region" description="Polar residues" evidence="2">
    <location>
        <begin position="174"/>
        <end position="184"/>
    </location>
</feature>
<dbReference type="SUPFAM" id="SSF54160">
    <property type="entry name" value="Chromo domain-like"/>
    <property type="match status" value="1"/>
</dbReference>
<dbReference type="InterPro" id="IPR016197">
    <property type="entry name" value="Chromo-like_dom_sf"/>
</dbReference>
<gene>
    <name evidence="4" type="ORF">HCEG_01864</name>
</gene>
<evidence type="ECO:0000313" key="4">
    <source>
        <dbReference type="EMBL" id="EGC42649.1"/>
    </source>
</evidence>